<evidence type="ECO:0000256" key="1">
    <source>
        <dbReference type="SAM" id="MobiDB-lite"/>
    </source>
</evidence>
<dbReference type="Proteomes" id="UP000432464">
    <property type="component" value="Unassembled WGS sequence"/>
</dbReference>
<sequence>MSFSEDSAGSVQRAADFPRSWSPKKAGAQLLAESARLNTKIVSDTEYYL</sequence>
<reference evidence="2 3" key="1">
    <citation type="submission" date="2019-11" db="EMBL/GenBank/DDBJ databases">
        <title>Nocardia sp. nov. CT2-14 isolated from soil.</title>
        <authorList>
            <person name="Kanchanasin P."/>
            <person name="Tanasupawat S."/>
            <person name="Yuki M."/>
            <person name="Kudo T."/>
        </authorList>
    </citation>
    <scope>NUCLEOTIDE SEQUENCE [LARGE SCALE GENOMIC DNA]</scope>
    <source>
        <strain evidence="2 3">CT2-14</strain>
    </source>
</reference>
<dbReference type="RefSeq" id="WP_154789305.1">
    <property type="nucleotide sequence ID" value="NZ_WMBB01000008.1"/>
</dbReference>
<accession>A0A6I3KXW4</accession>
<gene>
    <name evidence="2" type="ORF">GLP40_19325</name>
</gene>
<feature type="region of interest" description="Disordered" evidence="1">
    <location>
        <begin position="1"/>
        <end position="23"/>
    </location>
</feature>
<feature type="compositionally biased region" description="Polar residues" evidence="1">
    <location>
        <begin position="1"/>
        <end position="10"/>
    </location>
</feature>
<proteinExistence type="predicted"/>
<evidence type="ECO:0000313" key="2">
    <source>
        <dbReference type="EMBL" id="MTE14912.1"/>
    </source>
</evidence>
<dbReference type="AlphaFoldDB" id="A0A6I3KXW4"/>
<dbReference type="EMBL" id="WMBB01000008">
    <property type="protein sequence ID" value="MTE14912.1"/>
    <property type="molecule type" value="Genomic_DNA"/>
</dbReference>
<name>A0A6I3KXW4_9NOCA</name>
<organism evidence="2 3">
    <name type="scientific">Nocardia aurantiaca</name>
    <dbReference type="NCBI Taxonomy" id="2675850"/>
    <lineage>
        <taxon>Bacteria</taxon>
        <taxon>Bacillati</taxon>
        <taxon>Actinomycetota</taxon>
        <taxon>Actinomycetes</taxon>
        <taxon>Mycobacteriales</taxon>
        <taxon>Nocardiaceae</taxon>
        <taxon>Nocardia</taxon>
    </lineage>
</organism>
<keyword evidence="3" id="KW-1185">Reference proteome</keyword>
<comment type="caution">
    <text evidence="2">The sequence shown here is derived from an EMBL/GenBank/DDBJ whole genome shotgun (WGS) entry which is preliminary data.</text>
</comment>
<evidence type="ECO:0000313" key="3">
    <source>
        <dbReference type="Proteomes" id="UP000432464"/>
    </source>
</evidence>
<protein>
    <submittedName>
        <fullName evidence="2">Uncharacterized protein</fullName>
    </submittedName>
</protein>